<keyword evidence="1" id="KW-0732">Signal</keyword>
<dbReference type="KEGG" id="pic:PICST_33383"/>
<protein>
    <submittedName>
        <fullName evidence="3">Repeat protein 1</fullName>
    </submittedName>
</protein>
<evidence type="ECO:0000313" key="5">
    <source>
        <dbReference type="Proteomes" id="UP000002258"/>
    </source>
</evidence>
<dbReference type="OMA" id="KGISMIT"/>
<dbReference type="GeneID" id="4840482"/>
<name>A3LZ20_PICST</name>
<dbReference type="Pfam" id="PF20493">
    <property type="entry name" value="WD-like_fungi"/>
    <property type="match status" value="1"/>
</dbReference>
<evidence type="ECO:0000313" key="3">
    <source>
        <dbReference type="EMBL" id="ABN68080.2"/>
    </source>
</evidence>
<sequence>MMFHVLLYLILNFCLVNAVMTTSYSKAIGLFTSGTASFAKNSGVIRVGSRDAPRDGINPYFVPLNFYSFDNYSKLKAISSILNAAVEAGATGDILYLYNYIAFNGEEGNVALTNYTSNFKDEVCLFLKTYEANSTLELSETTADKKLSTYYKNFPVGDCGGDVGGDFSSHGYKT</sequence>
<feature type="chain" id="PRO_5007634532" evidence="1">
    <location>
        <begin position="19"/>
        <end position="174"/>
    </location>
</feature>
<dbReference type="GeneID" id="4840726"/>
<gene>
    <name evidence="3" type="ORF">PICST_33383</name>
    <name evidence="4" type="ORF">PICST_33386</name>
</gene>
<dbReference type="InterPro" id="IPR046925">
    <property type="entry name" value="WD-like_fungi"/>
</dbReference>
<organism evidence="3 5">
    <name type="scientific">Scheffersomyces stipitis (strain ATCC 58785 / CBS 6054 / NBRC 10063 / NRRL Y-11545)</name>
    <name type="common">Yeast</name>
    <name type="synonym">Pichia stipitis</name>
    <dbReference type="NCBI Taxonomy" id="322104"/>
    <lineage>
        <taxon>Eukaryota</taxon>
        <taxon>Fungi</taxon>
        <taxon>Dikarya</taxon>
        <taxon>Ascomycota</taxon>
        <taxon>Saccharomycotina</taxon>
        <taxon>Pichiomycetes</taxon>
        <taxon>Debaryomycetaceae</taxon>
        <taxon>Scheffersomyces</taxon>
    </lineage>
</organism>
<dbReference type="Proteomes" id="UP000002258">
    <property type="component" value="Chromosome 7"/>
</dbReference>
<feature type="domain" description="WD-like" evidence="2">
    <location>
        <begin position="65"/>
        <end position="159"/>
    </location>
</feature>
<evidence type="ECO:0000313" key="4">
    <source>
        <dbReference type="EMBL" id="ABN68264.2"/>
    </source>
</evidence>
<evidence type="ECO:0000259" key="2">
    <source>
        <dbReference type="Pfam" id="PF20493"/>
    </source>
</evidence>
<dbReference type="AlphaFoldDB" id="A3LZ20"/>
<dbReference type="InParanoid" id="A3LZ20"/>
<keyword evidence="5" id="KW-1185">Reference proteome</keyword>
<dbReference type="EMBL" id="CP000501">
    <property type="protein sequence ID" value="ABN68080.2"/>
    <property type="molecule type" value="Genomic_DNA"/>
</dbReference>
<dbReference type="OrthoDB" id="4096805at2759"/>
<accession>A3LZ20</accession>
<dbReference type="EMBL" id="CP000501">
    <property type="protein sequence ID" value="ABN68264.2"/>
    <property type="molecule type" value="Genomic_DNA"/>
</dbReference>
<proteinExistence type="predicted"/>
<evidence type="ECO:0000256" key="1">
    <source>
        <dbReference type="SAM" id="SignalP"/>
    </source>
</evidence>
<feature type="signal peptide" evidence="1">
    <location>
        <begin position="1"/>
        <end position="18"/>
    </location>
</feature>
<dbReference type="HOGENOM" id="CLU_107689_0_0_1"/>
<dbReference type="RefSeq" id="XP_001386109.2">
    <property type="nucleotide sequence ID" value="XM_001386072.1"/>
</dbReference>
<dbReference type="RefSeq" id="XP_001386293.2">
    <property type="nucleotide sequence ID" value="XM_001386256.1"/>
</dbReference>
<dbReference type="KEGG" id="pic:PICST_33386"/>
<reference evidence="3 5" key="1">
    <citation type="journal article" date="2007" name="Nat. Biotechnol.">
        <title>Genome sequence of the lignocellulose-bioconverting and xylose-fermenting yeast Pichia stipitis.</title>
        <authorList>
            <person name="Jeffries T.W."/>
            <person name="Grigoriev I.V."/>
            <person name="Grimwood J."/>
            <person name="Laplaza J.M."/>
            <person name="Aerts A."/>
            <person name="Salamov A."/>
            <person name="Schmutz J."/>
            <person name="Lindquist E."/>
            <person name="Dehal P."/>
            <person name="Shapiro H."/>
            <person name="Jin Y.S."/>
            <person name="Passoth V."/>
            <person name="Richardson P.M."/>
        </authorList>
    </citation>
    <scope>NUCLEOTIDE SEQUENCE [LARGE SCALE GENOMIC DNA]</scope>
    <source>
        <strain evidence="5">ATCC 58785 / CBS 6054 / NBRC 10063 / NRRL Y-11545</strain>
        <strain evidence="3">CBS 6054</strain>
    </source>
</reference>